<dbReference type="FunFam" id="3.15.20.10:FF:000001">
    <property type="entry name" value="Phospholipid transfer protein"/>
    <property type="match status" value="1"/>
</dbReference>
<evidence type="ECO:0000256" key="5">
    <source>
        <dbReference type="ARBA" id="ARBA00022859"/>
    </source>
</evidence>
<comment type="domain">
    <text evidence="9">The N-terminal region may be exposed to the interior of the granule, whereas the C-terminal portion may be embedded in the membrane. During phagocytosis and degranulation, proteases may be released and activated and cleave BPI at the junction of the N- and C-terminal portions of the molecule, providing controlled release of the N-terminal antibacterial fragment when bacteria are ingested.</text>
</comment>
<keyword evidence="6 9" id="KW-0044">Antibiotic</keyword>
<evidence type="ECO:0000256" key="8">
    <source>
        <dbReference type="ARBA" id="ARBA00025943"/>
    </source>
</evidence>
<keyword evidence="9" id="KW-0964">Secreted</keyword>
<keyword evidence="3 9" id="KW-0929">Antimicrobial</keyword>
<sequence>MFLCCWLVLGALIPLTLSTDPGVKVKLTAKGLEYGTDSTDEGHLGIQNLCQIFRGIRGKGPFLRIIKNSGSFDLSVSDLTVGTSIAVESDETGRPAVNTVDCAATVGSANIKFHGGASWLYNLFRKFIDKAIRRALERQICPLVTNAISDLNPQLKTLNVLAKVDKHAEIEYSMVSSPAVTASSLELGLKGEFYNIGKKQEPPFSAAAFNLPPQADSMLYIGLSAFTANSAAFVYSAAGALSLYVTDDMVPPASPFRLNTNTFGVFIPQIAQRFLGLTMKLLVKTVKPPVVTFEPNNTMVKASGTVTAYAIHPNSTLSPLFVLNLVAASAMDLTVGTSYVGEFQVGLLNSIFRMVLRAVVIPVLNVQLAKGYPLPAIGKMQLVNTQLQVLKDYMLIGTDVQFNSIHGASRG</sequence>
<protein>
    <recommendedName>
        <fullName evidence="2 9">Bactericidal permeability-increasing protein</fullName>
        <shortName evidence="9">BPI</shortName>
    </recommendedName>
</protein>
<evidence type="ECO:0000313" key="13">
    <source>
        <dbReference type="Ensembl" id="ENSGACP00000029233.1"/>
    </source>
</evidence>
<evidence type="ECO:0000256" key="10">
    <source>
        <dbReference type="SAM" id="SignalP"/>
    </source>
</evidence>
<evidence type="ECO:0000256" key="2">
    <source>
        <dbReference type="ARBA" id="ARBA00017827"/>
    </source>
</evidence>
<dbReference type="SMART" id="SM00329">
    <property type="entry name" value="BPI2"/>
    <property type="match status" value="1"/>
</dbReference>
<keyword evidence="9" id="KW-0325">Glycoprotein</keyword>
<evidence type="ECO:0000313" key="14">
    <source>
        <dbReference type="Proteomes" id="UP000007635"/>
    </source>
</evidence>
<keyword evidence="9 10" id="KW-0732">Signal</keyword>
<keyword evidence="14" id="KW-1185">Reference proteome</keyword>
<dbReference type="Proteomes" id="UP000007635">
    <property type="component" value="Chromosome XVII"/>
</dbReference>
<feature type="domain" description="Lipid-binding serum glycoprotein C-terminal" evidence="12">
    <location>
        <begin position="213"/>
        <end position="398"/>
    </location>
</feature>
<comment type="domain">
    <text evidence="9">The N- and C-terminal barrels adopt an identical fold despite having only 13% of conserved residues.</text>
</comment>
<evidence type="ECO:0000256" key="6">
    <source>
        <dbReference type="ARBA" id="ARBA00023022"/>
    </source>
</evidence>
<accession>A0AAQ4NSC4</accession>
<dbReference type="InterPro" id="IPR017942">
    <property type="entry name" value="Lipid-bd_serum_glycop_N"/>
</dbReference>
<keyword evidence="5 9" id="KW-0391">Immunity</keyword>
<dbReference type="Ensembl" id="ENSGACT00000084199.1">
    <property type="protein sequence ID" value="ENSGACP00000029233.1"/>
    <property type="gene ID" value="ENSGACG00000011676.2"/>
</dbReference>
<feature type="chain" id="PRO_5042934653" description="Bactericidal permeability-increasing protein" evidence="10">
    <location>
        <begin position="19"/>
        <end position="411"/>
    </location>
</feature>
<organism evidence="13 14">
    <name type="scientific">Gasterosteus aculeatus aculeatus</name>
    <name type="common">three-spined stickleback</name>
    <dbReference type="NCBI Taxonomy" id="481459"/>
    <lineage>
        <taxon>Eukaryota</taxon>
        <taxon>Metazoa</taxon>
        <taxon>Chordata</taxon>
        <taxon>Craniata</taxon>
        <taxon>Vertebrata</taxon>
        <taxon>Euteleostomi</taxon>
        <taxon>Actinopterygii</taxon>
        <taxon>Neopterygii</taxon>
        <taxon>Teleostei</taxon>
        <taxon>Neoteleostei</taxon>
        <taxon>Acanthomorphata</taxon>
        <taxon>Eupercaria</taxon>
        <taxon>Perciformes</taxon>
        <taxon>Cottioidei</taxon>
        <taxon>Gasterosteales</taxon>
        <taxon>Gasterosteidae</taxon>
        <taxon>Gasterosteus</taxon>
    </lineage>
</organism>
<evidence type="ECO:0000256" key="3">
    <source>
        <dbReference type="ARBA" id="ARBA00022529"/>
    </source>
</evidence>
<dbReference type="Gene3D" id="3.15.20.10">
    <property type="entry name" value="Bactericidal permeability-increasing protein, domain 2"/>
    <property type="match status" value="1"/>
</dbReference>
<dbReference type="GO" id="GO:0045087">
    <property type="term" value="P:innate immune response"/>
    <property type="evidence" value="ECO:0007669"/>
    <property type="project" value="UniProtKB-UniRule"/>
</dbReference>
<dbReference type="AlphaFoldDB" id="A0AAQ4NSC4"/>
<dbReference type="PANTHER" id="PTHR10504:SF84">
    <property type="entry name" value="BACTERICIDAL PERMEABILITY-INCREASING PROTEIN"/>
    <property type="match status" value="1"/>
</dbReference>
<comment type="function">
    <text evidence="9">The cytotoxic action of BPI is limited to many species of Gram-negative bacteria; this specificity may be explained by a strong affinity of the very basic N-terminal half for the negatively charged lipopolysaccharides that are unique to the Gram-negative bacterial outer envelope.</text>
</comment>
<reference evidence="13" key="2">
    <citation type="submission" date="2025-08" db="UniProtKB">
        <authorList>
            <consortium name="Ensembl"/>
        </authorList>
    </citation>
    <scope>IDENTIFICATION</scope>
</reference>
<dbReference type="GO" id="GO:0050829">
    <property type="term" value="P:defense response to Gram-negative bacterium"/>
    <property type="evidence" value="ECO:0007669"/>
    <property type="project" value="UniProtKB-UniRule"/>
</dbReference>
<evidence type="ECO:0000256" key="4">
    <source>
        <dbReference type="ARBA" id="ARBA00022588"/>
    </source>
</evidence>
<reference evidence="13 14" key="1">
    <citation type="journal article" date="2021" name="G3 (Bethesda)">
        <title>Improved contiguity of the threespine stickleback genome using long-read sequencing.</title>
        <authorList>
            <person name="Nath S."/>
            <person name="Shaw D.E."/>
            <person name="White M.A."/>
        </authorList>
    </citation>
    <scope>NUCLEOTIDE SEQUENCE [LARGE SCALE GENOMIC DNA]</scope>
    <source>
        <strain evidence="13 14">Lake Benthic</strain>
    </source>
</reference>
<dbReference type="Pfam" id="PF02886">
    <property type="entry name" value="LBP_BPI_CETP_C"/>
    <property type="match status" value="1"/>
</dbReference>
<name>A0AAQ4NSC4_GASAC</name>
<dbReference type="GO" id="GO:0008289">
    <property type="term" value="F:lipid binding"/>
    <property type="evidence" value="ECO:0007669"/>
    <property type="project" value="InterPro"/>
</dbReference>
<dbReference type="InterPro" id="IPR032942">
    <property type="entry name" value="BPI/LBP/Plunc"/>
</dbReference>
<dbReference type="GeneTree" id="ENSGT01150000286994"/>
<comment type="similarity">
    <text evidence="1">Belongs to the BPI/LBP/Plunc superfamily. BPI/LBP family.</text>
</comment>
<dbReference type="PANTHER" id="PTHR10504">
    <property type="entry name" value="BACTERICIDAL PERMEABILITY-INCREASING BPI PROTEIN-RELATED"/>
    <property type="match status" value="1"/>
</dbReference>
<evidence type="ECO:0000259" key="12">
    <source>
        <dbReference type="SMART" id="SM00329"/>
    </source>
</evidence>
<dbReference type="Gene3D" id="3.15.10.10">
    <property type="entry name" value="Bactericidal permeability-increasing protein, domain 1"/>
    <property type="match status" value="1"/>
</dbReference>
<feature type="domain" description="Lipid-binding serum glycoprotein N-terminal" evidence="11">
    <location>
        <begin position="8"/>
        <end position="198"/>
    </location>
</feature>
<keyword evidence="4 9" id="KW-0399">Innate immunity</keyword>
<feature type="signal peptide" evidence="10">
    <location>
        <begin position="1"/>
        <end position="18"/>
    </location>
</feature>
<comment type="subunit">
    <text evidence="8 9">Monomer. Homodimer; disulfide-linked.</text>
</comment>
<dbReference type="GO" id="GO:0005615">
    <property type="term" value="C:extracellular space"/>
    <property type="evidence" value="ECO:0007669"/>
    <property type="project" value="UniProtKB-UniRule"/>
</dbReference>
<evidence type="ECO:0000256" key="7">
    <source>
        <dbReference type="ARBA" id="ARBA00023157"/>
    </source>
</evidence>
<keyword evidence="7 9" id="KW-1015">Disulfide bond</keyword>
<proteinExistence type="inferred from homology"/>
<reference evidence="13" key="3">
    <citation type="submission" date="2025-09" db="UniProtKB">
        <authorList>
            <consortium name="Ensembl"/>
        </authorList>
    </citation>
    <scope>IDENTIFICATION</scope>
</reference>
<evidence type="ECO:0000259" key="11">
    <source>
        <dbReference type="SMART" id="SM00328"/>
    </source>
</evidence>
<dbReference type="InterPro" id="IPR017943">
    <property type="entry name" value="Bactericidal_perm-incr_a/b_dom"/>
</dbReference>
<comment type="subcellular location">
    <subcellularLocation>
        <location evidence="9">Secreted</location>
    </subcellularLocation>
</comment>
<dbReference type="Pfam" id="PF01273">
    <property type="entry name" value="LBP_BPI_CETP"/>
    <property type="match status" value="1"/>
</dbReference>
<dbReference type="SUPFAM" id="SSF55394">
    <property type="entry name" value="Bactericidal permeability-increasing protein, BPI"/>
    <property type="match status" value="2"/>
</dbReference>
<dbReference type="SMART" id="SM00328">
    <property type="entry name" value="BPI1"/>
    <property type="match status" value="1"/>
</dbReference>
<evidence type="ECO:0000256" key="1">
    <source>
        <dbReference type="ARBA" id="ARBA00007292"/>
    </source>
</evidence>
<evidence type="ECO:0000256" key="9">
    <source>
        <dbReference type="RuleBase" id="RU369039"/>
    </source>
</evidence>
<dbReference type="InterPro" id="IPR001124">
    <property type="entry name" value="Lipid-bd_serum_glycop_C"/>
</dbReference>